<keyword evidence="1" id="KW-0472">Membrane</keyword>
<protein>
    <recommendedName>
        <fullName evidence="4">DUF998 domain-containing protein</fullName>
    </recommendedName>
</protein>
<organism evidence="2 3">
    <name type="scientific">Paractinoplanes deccanensis</name>
    <dbReference type="NCBI Taxonomy" id="113561"/>
    <lineage>
        <taxon>Bacteria</taxon>
        <taxon>Bacillati</taxon>
        <taxon>Actinomycetota</taxon>
        <taxon>Actinomycetes</taxon>
        <taxon>Micromonosporales</taxon>
        <taxon>Micromonosporaceae</taxon>
        <taxon>Paractinoplanes</taxon>
    </lineage>
</organism>
<dbReference type="Proteomes" id="UP000609879">
    <property type="component" value="Unassembled WGS sequence"/>
</dbReference>
<keyword evidence="1" id="KW-1133">Transmembrane helix</keyword>
<feature type="transmembrane region" description="Helical" evidence="1">
    <location>
        <begin position="49"/>
        <end position="74"/>
    </location>
</feature>
<feature type="transmembrane region" description="Helical" evidence="1">
    <location>
        <begin position="159"/>
        <end position="178"/>
    </location>
</feature>
<feature type="transmembrane region" description="Helical" evidence="1">
    <location>
        <begin position="86"/>
        <end position="105"/>
    </location>
</feature>
<evidence type="ECO:0008006" key="4">
    <source>
        <dbReference type="Google" id="ProtNLM"/>
    </source>
</evidence>
<dbReference type="EMBL" id="BOMI01000021">
    <property type="protein sequence ID" value="GID72739.1"/>
    <property type="molecule type" value="Genomic_DNA"/>
</dbReference>
<name>A0ABQ3XYB4_9ACTN</name>
<accession>A0ABQ3XYB4</accession>
<keyword evidence="3" id="KW-1185">Reference proteome</keyword>
<proteinExistence type="predicted"/>
<evidence type="ECO:0000256" key="1">
    <source>
        <dbReference type="SAM" id="Phobius"/>
    </source>
</evidence>
<gene>
    <name evidence="2" type="ORF">Ade02nite_13800</name>
</gene>
<keyword evidence="1" id="KW-0812">Transmembrane</keyword>
<evidence type="ECO:0000313" key="3">
    <source>
        <dbReference type="Proteomes" id="UP000609879"/>
    </source>
</evidence>
<evidence type="ECO:0000313" key="2">
    <source>
        <dbReference type="EMBL" id="GID72739.1"/>
    </source>
</evidence>
<sequence length="197" mass="20782">MRAVATGLGWLTAGMLTVSAAYGFAAVLLADRLPQLSERVTAGGMPVRLVQSYVVFGLIGVAFVALGLSTLGVLPDPFARRPRARLVVLGALIGGFLIGRPYPLFDKLIEYAAQTGNPLYGAGVFILQSAGNLLVVAVLGGVLALVGRGGGRAWRPERVARAAGLALIALGTFLVVYWDLRVPSLFGYGWFPVMPWN</sequence>
<comment type="caution">
    <text evidence="2">The sequence shown here is derived from an EMBL/GenBank/DDBJ whole genome shotgun (WGS) entry which is preliminary data.</text>
</comment>
<reference evidence="2 3" key="1">
    <citation type="submission" date="2021-01" db="EMBL/GenBank/DDBJ databases">
        <title>Whole genome shotgun sequence of Actinoplanes deccanensis NBRC 13994.</title>
        <authorList>
            <person name="Komaki H."/>
            <person name="Tamura T."/>
        </authorList>
    </citation>
    <scope>NUCLEOTIDE SEQUENCE [LARGE SCALE GENOMIC DNA]</scope>
    <source>
        <strain evidence="2 3">NBRC 13994</strain>
    </source>
</reference>
<feature type="transmembrane region" description="Helical" evidence="1">
    <location>
        <begin position="125"/>
        <end position="147"/>
    </location>
</feature>